<organism evidence="1">
    <name type="scientific">Anguilla anguilla</name>
    <name type="common">European freshwater eel</name>
    <name type="synonym">Muraena anguilla</name>
    <dbReference type="NCBI Taxonomy" id="7936"/>
    <lineage>
        <taxon>Eukaryota</taxon>
        <taxon>Metazoa</taxon>
        <taxon>Chordata</taxon>
        <taxon>Craniata</taxon>
        <taxon>Vertebrata</taxon>
        <taxon>Euteleostomi</taxon>
        <taxon>Actinopterygii</taxon>
        <taxon>Neopterygii</taxon>
        <taxon>Teleostei</taxon>
        <taxon>Anguilliformes</taxon>
        <taxon>Anguillidae</taxon>
        <taxon>Anguilla</taxon>
    </lineage>
</organism>
<accession>A0A0E9X835</accession>
<dbReference type="AlphaFoldDB" id="A0A0E9X835"/>
<name>A0A0E9X835_ANGAN</name>
<protein>
    <submittedName>
        <fullName evidence="1">Uncharacterized protein</fullName>
    </submittedName>
</protein>
<reference evidence="1" key="2">
    <citation type="journal article" date="2015" name="Fish Shellfish Immunol.">
        <title>Early steps in the European eel (Anguilla anguilla)-Vibrio vulnificus interaction in the gills: Role of the RtxA13 toxin.</title>
        <authorList>
            <person name="Callol A."/>
            <person name="Pajuelo D."/>
            <person name="Ebbesson L."/>
            <person name="Teles M."/>
            <person name="MacKenzie S."/>
            <person name="Amaro C."/>
        </authorList>
    </citation>
    <scope>NUCLEOTIDE SEQUENCE</scope>
</reference>
<dbReference type="EMBL" id="GBXM01010729">
    <property type="protein sequence ID" value="JAH97848.1"/>
    <property type="molecule type" value="Transcribed_RNA"/>
</dbReference>
<evidence type="ECO:0000313" key="1">
    <source>
        <dbReference type="EMBL" id="JAH97848.1"/>
    </source>
</evidence>
<proteinExistence type="predicted"/>
<reference evidence="1" key="1">
    <citation type="submission" date="2014-11" db="EMBL/GenBank/DDBJ databases">
        <authorList>
            <person name="Amaro Gonzalez C."/>
        </authorList>
    </citation>
    <scope>NUCLEOTIDE SEQUENCE</scope>
</reference>
<sequence>MLSGQELVASLYCMPFPQVNKLLEVNGTTERLRCSHDHTNTSQKHSEATCCICVVLCKRHHLQCNLCYICHCFF</sequence>